<reference evidence="2 3" key="2">
    <citation type="submission" date="2015-10" db="EMBL/GenBank/DDBJ databases">
        <title>Draft Genome Sequence of Prosthecomicrobium hirschii ATCC 27832.</title>
        <authorList>
            <person name="Daniel J."/>
            <person name="Givan S.A."/>
            <person name="Brun Y.V."/>
            <person name="Brown P.J."/>
        </authorList>
    </citation>
    <scope>NUCLEOTIDE SEQUENCE [LARGE SCALE GENOMIC DNA]</scope>
    <source>
        <strain evidence="2 3">16</strain>
    </source>
</reference>
<comment type="caution">
    <text evidence="2">The sequence shown here is derived from an EMBL/GenBank/DDBJ whole genome shotgun (WGS) entry which is preliminary data.</text>
</comment>
<dbReference type="RefSeq" id="WP_054357560.1">
    <property type="nucleotide sequence ID" value="NZ_JAPCYQ010000001.1"/>
</dbReference>
<sequence>MSESILFRASAIGARVRAAAPSVGLVFALLFATVCVPIFAVKVAPLNDYINHLARMHVMAVGGSDRFLSAFYAVDWQLLPNLAMDLVVPRLARVFDIYTSGQIFVALTMFMLASGPMAISWALNRRFEPWPLVAFLILYNQVFLVGLMNYLMGAGFAMWGLAAWIVLRERSILLRMAVSGAVVALTFLCHLCAVGLYGLAIGSYELWLWYRRGLKVDRRLALDFAALAVPALPIVPLLLASATWGLAAEYEWSAQGKLDSITMIFRAYSDPIDIAVLAVCAAALAWAVRRSLISFHPAAAVFAVVSCAVFLALPTVLFGSYMADQRLPVAMLLTLIGFGSIRLGQPAVARAFVFLVLAISTIRVGDVTAQWLHLAKAHDEFRAVVQGLDRGQKFIVAYADEPQLSQREQDAISHLASTAVIERSALVSTEFTVPGKQILRVRSPYEDRVDTEDGTPPNISQLIAATMVEGAATGHYWDRWQEKHDFVLVLFTERGRANPDPDLLSLVHDGNGFQLYEILR</sequence>
<dbReference type="AlphaFoldDB" id="A0A0P6WA91"/>
<feature type="transmembrane region" description="Helical" evidence="1">
    <location>
        <begin position="220"/>
        <end position="247"/>
    </location>
</feature>
<feature type="transmembrane region" description="Helical" evidence="1">
    <location>
        <begin position="300"/>
        <end position="321"/>
    </location>
</feature>
<evidence type="ECO:0000313" key="3">
    <source>
        <dbReference type="Proteomes" id="UP000048984"/>
    </source>
</evidence>
<evidence type="ECO:0000313" key="2">
    <source>
        <dbReference type="EMBL" id="KPL51398.1"/>
    </source>
</evidence>
<accession>A0A0P6WA91</accession>
<reference evidence="2 3" key="1">
    <citation type="submission" date="2015-09" db="EMBL/GenBank/DDBJ databases">
        <authorList>
            <person name="Jackson K.R."/>
            <person name="Lunt B.L."/>
            <person name="Fisher J.N.B."/>
            <person name="Gardner A.V."/>
            <person name="Bailey M.E."/>
            <person name="Deus L.M."/>
            <person name="Earl A.S."/>
            <person name="Gibby P.D."/>
            <person name="Hartmann K.A."/>
            <person name="Liu J.E."/>
            <person name="Manci A.M."/>
            <person name="Nielsen D.A."/>
            <person name="Solomon M.B."/>
            <person name="Breakwell D.P."/>
            <person name="Burnett S.H."/>
            <person name="Grose J.H."/>
        </authorList>
    </citation>
    <scope>NUCLEOTIDE SEQUENCE [LARGE SCALE GENOMIC DNA]</scope>
    <source>
        <strain evidence="2 3">16</strain>
    </source>
</reference>
<protein>
    <recommendedName>
        <fullName evidence="4">Glycosyltransferase RgtA/B/C/D-like domain-containing protein</fullName>
    </recommendedName>
</protein>
<feature type="transmembrane region" description="Helical" evidence="1">
    <location>
        <begin position="327"/>
        <end position="344"/>
    </location>
</feature>
<feature type="transmembrane region" description="Helical" evidence="1">
    <location>
        <begin position="351"/>
        <end position="372"/>
    </location>
</feature>
<keyword evidence="1" id="KW-0812">Transmembrane</keyword>
<proteinExistence type="predicted"/>
<feature type="transmembrane region" description="Helical" evidence="1">
    <location>
        <begin position="20"/>
        <end position="41"/>
    </location>
</feature>
<gene>
    <name evidence="2" type="ORF">ABB55_03440</name>
</gene>
<feature type="transmembrane region" description="Helical" evidence="1">
    <location>
        <begin position="172"/>
        <end position="199"/>
    </location>
</feature>
<dbReference type="STRING" id="665126.ABB55_03440"/>
<dbReference type="Proteomes" id="UP000048984">
    <property type="component" value="Unassembled WGS sequence"/>
</dbReference>
<keyword evidence="3" id="KW-1185">Reference proteome</keyword>
<organism evidence="2 3">
    <name type="scientific">Prosthecodimorpha hirschii</name>
    <dbReference type="NCBI Taxonomy" id="665126"/>
    <lineage>
        <taxon>Bacteria</taxon>
        <taxon>Pseudomonadati</taxon>
        <taxon>Pseudomonadota</taxon>
        <taxon>Alphaproteobacteria</taxon>
        <taxon>Hyphomicrobiales</taxon>
        <taxon>Ancalomicrobiaceae</taxon>
        <taxon>Prosthecodimorpha</taxon>
    </lineage>
</organism>
<feature type="transmembrane region" description="Helical" evidence="1">
    <location>
        <begin position="103"/>
        <end position="123"/>
    </location>
</feature>
<dbReference type="EMBL" id="LJYW01000001">
    <property type="protein sequence ID" value="KPL51398.1"/>
    <property type="molecule type" value="Genomic_DNA"/>
</dbReference>
<evidence type="ECO:0000256" key="1">
    <source>
        <dbReference type="SAM" id="Phobius"/>
    </source>
</evidence>
<name>A0A0P6WA91_9HYPH</name>
<evidence type="ECO:0008006" key="4">
    <source>
        <dbReference type="Google" id="ProtNLM"/>
    </source>
</evidence>
<keyword evidence="1" id="KW-0472">Membrane</keyword>
<keyword evidence="1" id="KW-1133">Transmembrane helix</keyword>
<feature type="transmembrane region" description="Helical" evidence="1">
    <location>
        <begin position="267"/>
        <end position="288"/>
    </location>
</feature>